<keyword evidence="9" id="KW-1185">Reference proteome</keyword>
<dbReference type="CDD" id="cd17535">
    <property type="entry name" value="REC_NarL-like"/>
    <property type="match status" value="1"/>
</dbReference>
<dbReference type="PROSITE" id="PS50110">
    <property type="entry name" value="RESPONSE_REGULATORY"/>
    <property type="match status" value="1"/>
</dbReference>
<dbReference type="GO" id="GO:0000160">
    <property type="term" value="P:phosphorelay signal transduction system"/>
    <property type="evidence" value="ECO:0007669"/>
    <property type="project" value="InterPro"/>
</dbReference>
<dbReference type="RefSeq" id="WP_275416527.1">
    <property type="nucleotide sequence ID" value="NZ_CP106878.1"/>
</dbReference>
<dbReference type="InterPro" id="IPR039420">
    <property type="entry name" value="WalR-like"/>
</dbReference>
<feature type="domain" description="HTH luxR-type" evidence="6">
    <location>
        <begin position="147"/>
        <end position="212"/>
    </location>
</feature>
<protein>
    <submittedName>
        <fullName evidence="8">Response regulator transcription factor</fullName>
    </submittedName>
</protein>
<evidence type="ECO:0000313" key="9">
    <source>
        <dbReference type="Proteomes" id="UP001164718"/>
    </source>
</evidence>
<dbReference type="Proteomes" id="UP001164718">
    <property type="component" value="Chromosome"/>
</dbReference>
<dbReference type="AlphaFoldDB" id="A0A9E8RUY3"/>
<evidence type="ECO:0000256" key="2">
    <source>
        <dbReference type="ARBA" id="ARBA00023015"/>
    </source>
</evidence>
<reference evidence="8" key="1">
    <citation type="submission" date="2022-09" db="EMBL/GenBank/DDBJ databases">
        <title>Complete Genomes of Fervidibacillus albus and Fervidibacillus halotolerans isolated from tidal flat sediments.</title>
        <authorList>
            <person name="Kwon K.K."/>
            <person name="Yang S.-H."/>
            <person name="Park M.J."/>
            <person name="Oh H.-M."/>
        </authorList>
    </citation>
    <scope>NUCLEOTIDE SEQUENCE</scope>
    <source>
        <strain evidence="8">MEBiC13591</strain>
    </source>
</reference>
<proteinExistence type="predicted"/>
<dbReference type="PANTHER" id="PTHR43214:SF43">
    <property type="entry name" value="TWO-COMPONENT RESPONSE REGULATOR"/>
    <property type="match status" value="1"/>
</dbReference>
<evidence type="ECO:0000259" key="6">
    <source>
        <dbReference type="PROSITE" id="PS50043"/>
    </source>
</evidence>
<dbReference type="Pfam" id="PF00196">
    <property type="entry name" value="GerE"/>
    <property type="match status" value="1"/>
</dbReference>
<keyword evidence="3" id="KW-0238">DNA-binding</keyword>
<evidence type="ECO:0000256" key="3">
    <source>
        <dbReference type="ARBA" id="ARBA00023125"/>
    </source>
</evidence>
<dbReference type="SMART" id="SM00421">
    <property type="entry name" value="HTH_LUXR"/>
    <property type="match status" value="1"/>
</dbReference>
<evidence type="ECO:0000259" key="7">
    <source>
        <dbReference type="PROSITE" id="PS50110"/>
    </source>
</evidence>
<dbReference type="InterPro" id="IPR000792">
    <property type="entry name" value="Tscrpt_reg_LuxR_C"/>
</dbReference>
<evidence type="ECO:0000313" key="8">
    <source>
        <dbReference type="EMBL" id="WAA08744.1"/>
    </source>
</evidence>
<dbReference type="PANTHER" id="PTHR43214">
    <property type="entry name" value="TWO-COMPONENT RESPONSE REGULATOR"/>
    <property type="match status" value="1"/>
</dbReference>
<dbReference type="Pfam" id="PF00072">
    <property type="entry name" value="Response_reg"/>
    <property type="match status" value="1"/>
</dbReference>
<keyword evidence="2" id="KW-0805">Transcription regulation</keyword>
<keyword evidence="1 5" id="KW-0597">Phosphoprotein</keyword>
<dbReference type="EMBL" id="CP106878">
    <property type="protein sequence ID" value="WAA08744.1"/>
    <property type="molecule type" value="Genomic_DNA"/>
</dbReference>
<dbReference type="GO" id="GO:0003677">
    <property type="term" value="F:DNA binding"/>
    <property type="evidence" value="ECO:0007669"/>
    <property type="project" value="UniProtKB-KW"/>
</dbReference>
<dbReference type="GO" id="GO:0006355">
    <property type="term" value="P:regulation of DNA-templated transcription"/>
    <property type="evidence" value="ECO:0007669"/>
    <property type="project" value="InterPro"/>
</dbReference>
<dbReference type="KEGG" id="faf:OE104_08850"/>
<dbReference type="CDD" id="cd06170">
    <property type="entry name" value="LuxR_C_like"/>
    <property type="match status" value="1"/>
</dbReference>
<name>A0A9E8RUY3_9BACI</name>
<accession>A0A9E8RUY3</accession>
<sequence>MNITFRVVIADDYEKEREKLKKIFSENAGFSIIGEAKNGMEAIRLCNELLPDIILLDMEMPFMGGVDAAKIIKDQHPFVKIVMFSSVYYVEDFFAAIQYGAQGFLLKNMQDDDILAYLHGLVEGSNLPTRNIARKIWSQMKVRHFEEEKPLPSLTPKEREVLLLVAQGMTNKQISNQLSITENTVKNHIKNLLGKLQMENRVQLAVFSLKHLLGEWETKDG</sequence>
<keyword evidence="4" id="KW-0804">Transcription</keyword>
<feature type="domain" description="Response regulatory" evidence="7">
    <location>
        <begin position="6"/>
        <end position="122"/>
    </location>
</feature>
<organism evidence="8 9">
    <name type="scientific">Fervidibacillus albus</name>
    <dbReference type="NCBI Taxonomy" id="2980026"/>
    <lineage>
        <taxon>Bacteria</taxon>
        <taxon>Bacillati</taxon>
        <taxon>Bacillota</taxon>
        <taxon>Bacilli</taxon>
        <taxon>Bacillales</taxon>
        <taxon>Bacillaceae</taxon>
        <taxon>Fervidibacillus</taxon>
    </lineage>
</organism>
<dbReference type="PROSITE" id="PS50043">
    <property type="entry name" value="HTH_LUXR_2"/>
    <property type="match status" value="1"/>
</dbReference>
<evidence type="ECO:0000256" key="4">
    <source>
        <dbReference type="ARBA" id="ARBA00023163"/>
    </source>
</evidence>
<dbReference type="SUPFAM" id="SSF52172">
    <property type="entry name" value="CheY-like"/>
    <property type="match status" value="1"/>
</dbReference>
<evidence type="ECO:0000256" key="1">
    <source>
        <dbReference type="ARBA" id="ARBA00022553"/>
    </source>
</evidence>
<dbReference type="InterPro" id="IPR011006">
    <property type="entry name" value="CheY-like_superfamily"/>
</dbReference>
<dbReference type="InterPro" id="IPR058245">
    <property type="entry name" value="NreC/VraR/RcsB-like_REC"/>
</dbReference>
<dbReference type="InterPro" id="IPR001789">
    <property type="entry name" value="Sig_transdc_resp-reg_receiver"/>
</dbReference>
<dbReference type="Gene3D" id="3.40.50.2300">
    <property type="match status" value="1"/>
</dbReference>
<gene>
    <name evidence="8" type="ORF">OE104_08850</name>
</gene>
<dbReference type="SMART" id="SM00448">
    <property type="entry name" value="REC"/>
    <property type="match status" value="1"/>
</dbReference>
<evidence type="ECO:0000256" key="5">
    <source>
        <dbReference type="PROSITE-ProRule" id="PRU00169"/>
    </source>
</evidence>
<feature type="modified residue" description="4-aspartylphosphate" evidence="5">
    <location>
        <position position="57"/>
    </location>
</feature>
<dbReference type="PROSITE" id="PS00622">
    <property type="entry name" value="HTH_LUXR_1"/>
    <property type="match status" value="1"/>
</dbReference>
<dbReference type="PRINTS" id="PR00038">
    <property type="entry name" value="HTHLUXR"/>
</dbReference>